<protein>
    <submittedName>
        <fullName evidence="2">PTS fructose transporter subunit IIA</fullName>
    </submittedName>
</protein>
<proteinExistence type="predicted"/>
<name>A0A1L8MQL6_9STRE</name>
<keyword evidence="3" id="KW-1185">Reference proteome</keyword>
<dbReference type="InterPro" id="IPR051541">
    <property type="entry name" value="PTS_SugarTrans_NitroReg"/>
</dbReference>
<dbReference type="PROSITE" id="PS51094">
    <property type="entry name" value="PTS_EIIA_TYPE_2"/>
    <property type="match status" value="1"/>
</dbReference>
<accession>A0A1L8MQL6</accession>
<evidence type="ECO:0000313" key="2">
    <source>
        <dbReference type="EMBL" id="OJF73016.1"/>
    </source>
</evidence>
<dbReference type="InterPro" id="IPR016152">
    <property type="entry name" value="PTrfase/Anion_transptr"/>
</dbReference>
<dbReference type="EMBL" id="LZDD01000001">
    <property type="protein sequence ID" value="OJF73016.1"/>
    <property type="molecule type" value="Genomic_DNA"/>
</dbReference>
<dbReference type="SUPFAM" id="SSF55804">
    <property type="entry name" value="Phoshotransferase/anion transport protein"/>
    <property type="match status" value="1"/>
</dbReference>
<dbReference type="Pfam" id="PF00359">
    <property type="entry name" value="PTS_EIIA_2"/>
    <property type="match status" value="1"/>
</dbReference>
<dbReference type="CDD" id="cd00211">
    <property type="entry name" value="PTS_IIA_fru"/>
    <property type="match status" value="1"/>
</dbReference>
<comment type="caution">
    <text evidence="2">The sequence shown here is derived from an EMBL/GenBank/DDBJ whole genome shotgun (WGS) entry which is preliminary data.</text>
</comment>
<dbReference type="STRING" id="1856638.A9Q68_00355"/>
<evidence type="ECO:0000313" key="3">
    <source>
        <dbReference type="Proteomes" id="UP000182015"/>
    </source>
</evidence>
<dbReference type="Proteomes" id="UP000182015">
    <property type="component" value="Unassembled WGS sequence"/>
</dbReference>
<dbReference type="AlphaFoldDB" id="A0A1L8MQL6"/>
<feature type="domain" description="PTS EIIA type-2" evidence="1">
    <location>
        <begin position="4"/>
        <end position="150"/>
    </location>
</feature>
<reference evidence="3" key="1">
    <citation type="submission" date="2016-06" db="EMBL/GenBank/DDBJ databases">
        <authorList>
            <person name="de Vries S.P.W."/>
            <person name="Hadjirin N.F."/>
            <person name="Lay E.M."/>
            <person name="Zadoks R.N."/>
            <person name="Peacock S.J."/>
            <person name="Parkhill J."/>
            <person name="Grant A.J."/>
            <person name="Mcdougall S."/>
            <person name="Holmes M.A."/>
        </authorList>
    </citation>
    <scope>NUCLEOTIDE SEQUENCE [LARGE SCALE GENOMIC DNA]</scope>
    <source>
        <strain evidence="3">NZ1587</strain>
    </source>
</reference>
<dbReference type="RefSeq" id="WP_071793699.1">
    <property type="nucleotide sequence ID" value="NZ_LZDD01000001.1"/>
</dbReference>
<dbReference type="InterPro" id="IPR002178">
    <property type="entry name" value="PTS_EIIA_type-2_dom"/>
</dbReference>
<evidence type="ECO:0000259" key="1">
    <source>
        <dbReference type="PROSITE" id="PS51094"/>
    </source>
</evidence>
<dbReference type="PANTHER" id="PTHR47738:SF3">
    <property type="entry name" value="PHOSPHOTRANSFERASE SYSTEM MANNITOL_FRUCTOSE-SPECIFIC IIA DOMAIN CONTAINING PROTEIN"/>
    <property type="match status" value="1"/>
</dbReference>
<dbReference type="PANTHER" id="PTHR47738">
    <property type="entry name" value="PTS SYSTEM FRUCTOSE-LIKE EIIA COMPONENT-RELATED"/>
    <property type="match status" value="1"/>
</dbReference>
<gene>
    <name evidence="2" type="ORF">A9Q68_00355</name>
</gene>
<organism evidence="2 3">
    <name type="scientific">Streptococcus bovimastitidis</name>
    <dbReference type="NCBI Taxonomy" id="1856638"/>
    <lineage>
        <taxon>Bacteria</taxon>
        <taxon>Bacillati</taxon>
        <taxon>Bacillota</taxon>
        <taxon>Bacilli</taxon>
        <taxon>Lactobacillales</taxon>
        <taxon>Streptococcaceae</taxon>
        <taxon>Streptococcus</taxon>
    </lineage>
</organism>
<sequence length="150" mass="17344">MVEQLVREDLLNLYLKANDKSHLLELLSDDLFEKGYVLDSFKEAIIKREGDFPTGLQLEEVAVAIPHTYSEHVKKPFLYINKLEETIPFIQMGTDDEIVQVSYVIVLGITEPHKQTGLLVELMEIFGDSEFLDQLQEAKSEEDLYHLFKK</sequence>
<dbReference type="Gene3D" id="3.40.930.10">
    <property type="entry name" value="Mannitol-specific EII, Chain A"/>
    <property type="match status" value="1"/>
</dbReference>